<dbReference type="EMBL" id="MNUY01000029">
    <property type="protein sequence ID" value="OIO14650.1"/>
    <property type="molecule type" value="Genomic_DNA"/>
</dbReference>
<dbReference type="GO" id="GO:0003993">
    <property type="term" value="F:acid phosphatase activity"/>
    <property type="evidence" value="ECO:0007669"/>
    <property type="project" value="InterPro"/>
</dbReference>
<evidence type="ECO:0000313" key="5">
    <source>
        <dbReference type="Proteomes" id="UP000183120"/>
    </source>
</evidence>
<accession>A0A1J4TS13</accession>
<organism evidence="4 5">
    <name type="scientific">Candidatus Gottesmanbacteria bacterium CG1_02_37_22</name>
    <dbReference type="NCBI Taxonomy" id="1805209"/>
    <lineage>
        <taxon>Bacteria</taxon>
        <taxon>Candidatus Gottesmaniibacteriota</taxon>
    </lineage>
</organism>
<name>A0A1J4TS13_9BACT</name>
<protein>
    <recommendedName>
        <fullName evidence="3">Fibronectin type-III domain-containing protein</fullName>
    </recommendedName>
</protein>
<dbReference type="Gene3D" id="2.60.40.380">
    <property type="entry name" value="Purple acid phosphatase-like, N-terminal"/>
    <property type="match status" value="1"/>
</dbReference>
<dbReference type="InterPro" id="IPR018247">
    <property type="entry name" value="EF_Hand_1_Ca_BS"/>
</dbReference>
<dbReference type="Pfam" id="PF16656">
    <property type="entry name" value="Pur_ac_phosph_N"/>
    <property type="match status" value="1"/>
</dbReference>
<dbReference type="InterPro" id="IPR008963">
    <property type="entry name" value="Purple_acid_Pase-like_N"/>
</dbReference>
<dbReference type="STRING" id="1805209.AUJ73_01955"/>
<dbReference type="SUPFAM" id="SSF49363">
    <property type="entry name" value="Purple acid phosphatase, N-terminal domain"/>
    <property type="match status" value="1"/>
</dbReference>
<keyword evidence="2" id="KW-1133">Transmembrane helix</keyword>
<evidence type="ECO:0000256" key="1">
    <source>
        <dbReference type="SAM" id="MobiDB-lite"/>
    </source>
</evidence>
<dbReference type="PROSITE" id="PS50853">
    <property type="entry name" value="FN3"/>
    <property type="match status" value="1"/>
</dbReference>
<keyword evidence="2" id="KW-0472">Membrane</keyword>
<dbReference type="GO" id="GO:0046872">
    <property type="term" value="F:metal ion binding"/>
    <property type="evidence" value="ECO:0007669"/>
    <property type="project" value="InterPro"/>
</dbReference>
<evidence type="ECO:0000256" key="2">
    <source>
        <dbReference type="SAM" id="Phobius"/>
    </source>
</evidence>
<evidence type="ECO:0000259" key="3">
    <source>
        <dbReference type="PROSITE" id="PS50853"/>
    </source>
</evidence>
<dbReference type="InterPro" id="IPR015914">
    <property type="entry name" value="PAPs_N"/>
</dbReference>
<dbReference type="AlphaFoldDB" id="A0A1J4TS13"/>
<dbReference type="PROSITE" id="PS00018">
    <property type="entry name" value="EF_HAND_1"/>
    <property type="match status" value="1"/>
</dbReference>
<dbReference type="Proteomes" id="UP000183120">
    <property type="component" value="Unassembled WGS sequence"/>
</dbReference>
<feature type="transmembrane region" description="Helical" evidence="2">
    <location>
        <begin position="12"/>
        <end position="30"/>
    </location>
</feature>
<dbReference type="CDD" id="cd00063">
    <property type="entry name" value="FN3"/>
    <property type="match status" value="1"/>
</dbReference>
<dbReference type="InterPro" id="IPR003961">
    <property type="entry name" value="FN3_dom"/>
</dbReference>
<evidence type="ECO:0000313" key="4">
    <source>
        <dbReference type="EMBL" id="OIO14650.1"/>
    </source>
</evidence>
<reference evidence="4 5" key="1">
    <citation type="journal article" date="2016" name="Environ. Microbiol.">
        <title>Genomic resolution of a cold subsurface aquifer community provides metabolic insights for novel microbes adapted to high CO concentrations.</title>
        <authorList>
            <person name="Probst A.J."/>
            <person name="Castelle C.J."/>
            <person name="Singh A."/>
            <person name="Brown C.T."/>
            <person name="Anantharaman K."/>
            <person name="Sharon I."/>
            <person name="Hug L.A."/>
            <person name="Burstein D."/>
            <person name="Emerson J.B."/>
            <person name="Thomas B.C."/>
            <person name="Banfield J.F."/>
        </authorList>
    </citation>
    <scope>NUCLEOTIDE SEQUENCE [LARGE SCALE GENOMIC DNA]</scope>
    <source>
        <strain evidence="4">CG1_02_37_22</strain>
    </source>
</reference>
<sequence length="240" mass="25573">MKLQNIQKYSKLGGLVVLLILLLVATIFLGKNASNFFAKASSCTFQNVQSVQVTANSAVISWTTTDTTRGKVEYGTDSSNLNFTKIEDADGTNHNVNLTLLTPNTTYYYVININNKKCDSSGQSCTGSCAAWNFTTLGVSPQPEVEKVMPTVSPTPEVVLSPTVLPSKSQTTPVSSPTASLSVTPTSSGAATLSTFCEQVSQNIGATSASTNWTAVKQYDLDGNNIVNSKDVFKCQKDGK</sequence>
<keyword evidence="2" id="KW-0812">Transmembrane</keyword>
<feature type="region of interest" description="Disordered" evidence="1">
    <location>
        <begin position="165"/>
        <end position="184"/>
    </location>
</feature>
<proteinExistence type="predicted"/>
<comment type="caution">
    <text evidence="4">The sequence shown here is derived from an EMBL/GenBank/DDBJ whole genome shotgun (WGS) entry which is preliminary data.</text>
</comment>
<gene>
    <name evidence="4" type="ORF">AUJ73_01955</name>
</gene>
<feature type="domain" description="Fibronectin type-III" evidence="3">
    <location>
        <begin position="44"/>
        <end position="139"/>
    </location>
</feature>